<dbReference type="GO" id="GO:0016746">
    <property type="term" value="F:acyltransferase activity"/>
    <property type="evidence" value="ECO:0007669"/>
    <property type="project" value="UniProtKB-KW"/>
</dbReference>
<name>A0ABW1QBS4_9CORY</name>
<reference evidence="3" key="1">
    <citation type="journal article" date="2019" name="Int. J. Syst. Evol. Microbiol.">
        <title>The Global Catalogue of Microorganisms (GCM) 10K type strain sequencing project: providing services to taxonomists for standard genome sequencing and annotation.</title>
        <authorList>
            <consortium name="The Broad Institute Genomics Platform"/>
            <consortium name="The Broad Institute Genome Sequencing Center for Infectious Disease"/>
            <person name="Wu L."/>
            <person name="Ma J."/>
        </authorList>
    </citation>
    <scope>NUCLEOTIDE SEQUENCE [LARGE SCALE GENOMIC DNA]</scope>
    <source>
        <strain evidence="3">CCUG 51943</strain>
    </source>
</reference>
<dbReference type="SUPFAM" id="SSF55729">
    <property type="entry name" value="Acyl-CoA N-acyltransferases (Nat)"/>
    <property type="match status" value="1"/>
</dbReference>
<dbReference type="Proteomes" id="UP001596244">
    <property type="component" value="Unassembled WGS sequence"/>
</dbReference>
<keyword evidence="2" id="KW-0012">Acyltransferase</keyword>
<accession>A0ABW1QBS4</accession>
<keyword evidence="2" id="KW-0808">Transferase</keyword>
<proteinExistence type="predicted"/>
<keyword evidence="3" id="KW-1185">Reference proteome</keyword>
<organism evidence="2 3">
    <name type="scientific">Corynebacterium nasicanis</name>
    <dbReference type="NCBI Taxonomy" id="1448267"/>
    <lineage>
        <taxon>Bacteria</taxon>
        <taxon>Bacillati</taxon>
        <taxon>Actinomycetota</taxon>
        <taxon>Actinomycetes</taxon>
        <taxon>Mycobacteriales</taxon>
        <taxon>Corynebacteriaceae</taxon>
        <taxon>Corynebacterium</taxon>
    </lineage>
</organism>
<dbReference type="RefSeq" id="WP_376999625.1">
    <property type="nucleotide sequence ID" value="NZ_JBHSQE010000001.1"/>
</dbReference>
<dbReference type="PROSITE" id="PS51729">
    <property type="entry name" value="GNAT_YJDJ"/>
    <property type="match status" value="1"/>
</dbReference>
<dbReference type="InterPro" id="IPR016181">
    <property type="entry name" value="Acyl_CoA_acyltransferase"/>
</dbReference>
<dbReference type="EC" id="2.3.1.-" evidence="2"/>
<evidence type="ECO:0000313" key="3">
    <source>
        <dbReference type="Proteomes" id="UP001596244"/>
    </source>
</evidence>
<sequence length="100" mass="11453">MITHDERSHQFIISVDDTPAGSTHYRDRDGERLFFHTEVAPEFGGRGLGGELVSGALEATDLPVVAICPYVRSWLEKNEHDYTWRLPTPADIMWLQKELR</sequence>
<dbReference type="EMBL" id="JBHSQE010000001">
    <property type="protein sequence ID" value="MFC6145725.1"/>
    <property type="molecule type" value="Genomic_DNA"/>
</dbReference>
<dbReference type="Pfam" id="PF14542">
    <property type="entry name" value="Acetyltransf_CG"/>
    <property type="match status" value="1"/>
</dbReference>
<dbReference type="Gene3D" id="3.40.630.30">
    <property type="match status" value="1"/>
</dbReference>
<gene>
    <name evidence="2" type="ORF">ACFPUZ_02715</name>
</gene>
<dbReference type="InterPro" id="IPR031165">
    <property type="entry name" value="GNAT_YJDJ"/>
</dbReference>
<comment type="caution">
    <text evidence="2">The sequence shown here is derived from an EMBL/GenBank/DDBJ whole genome shotgun (WGS) entry which is preliminary data.</text>
</comment>
<feature type="domain" description="N-acetyltransferase" evidence="1">
    <location>
        <begin position="3"/>
        <end position="87"/>
    </location>
</feature>
<evidence type="ECO:0000259" key="1">
    <source>
        <dbReference type="PROSITE" id="PS51729"/>
    </source>
</evidence>
<evidence type="ECO:0000313" key="2">
    <source>
        <dbReference type="EMBL" id="MFC6145725.1"/>
    </source>
</evidence>
<protein>
    <submittedName>
        <fullName evidence="2">GNAT family N-acetyltransferase</fullName>
        <ecNumber evidence="2">2.3.1.-</ecNumber>
    </submittedName>
</protein>